<dbReference type="Proteomes" id="UP000450000">
    <property type="component" value="Unassembled WGS sequence"/>
</dbReference>
<comment type="caution">
    <text evidence="1">The sequence shown here is derived from an EMBL/GenBank/DDBJ whole genome shotgun (WGS) entry which is preliminary data.</text>
</comment>
<evidence type="ECO:0000313" key="2">
    <source>
        <dbReference type="Proteomes" id="UP000450000"/>
    </source>
</evidence>
<dbReference type="EMBL" id="WBOF01000004">
    <property type="protein sequence ID" value="MQS17450.1"/>
    <property type="molecule type" value="Genomic_DNA"/>
</dbReference>
<sequence length="143" mass="15431">MRISELLNRLEEQQQRVGNVEVASILSSKWEGAEGPVIGVKTDRGHRGTGSVTVLLEGRNDDEDAPQTHSEHPLTVRDLIDRLTEVQESTGDVDVKLLITGEDPYGGELGPITEVSALRWASTTLDGATDASTTITISGPIER</sequence>
<protein>
    <submittedName>
        <fullName evidence="1">Uncharacterized protein</fullName>
    </submittedName>
</protein>
<name>A0A6N7L137_9ACTN</name>
<reference evidence="1 2" key="1">
    <citation type="submission" date="2019-09" db="EMBL/GenBank/DDBJ databases">
        <title>Genome Sequences of Streptomyces kaniharaensis ATCC 21070.</title>
        <authorList>
            <person name="Zhu W."/>
            <person name="De Crecy-Lagard V."/>
            <person name="Richards N.G."/>
        </authorList>
    </citation>
    <scope>NUCLEOTIDE SEQUENCE [LARGE SCALE GENOMIC DNA]</scope>
    <source>
        <strain evidence="1 2">SF-557</strain>
    </source>
</reference>
<proteinExistence type="predicted"/>
<dbReference type="OrthoDB" id="9827068at2"/>
<evidence type="ECO:0000313" key="1">
    <source>
        <dbReference type="EMBL" id="MQS17450.1"/>
    </source>
</evidence>
<organism evidence="1 2">
    <name type="scientific">Streptomyces kaniharaensis</name>
    <dbReference type="NCBI Taxonomy" id="212423"/>
    <lineage>
        <taxon>Bacteria</taxon>
        <taxon>Bacillati</taxon>
        <taxon>Actinomycetota</taxon>
        <taxon>Actinomycetes</taxon>
        <taxon>Kitasatosporales</taxon>
        <taxon>Streptomycetaceae</taxon>
        <taxon>Streptomyces</taxon>
    </lineage>
</organism>
<accession>A0A6N7L137</accession>
<dbReference type="AlphaFoldDB" id="A0A6N7L137"/>
<keyword evidence="2" id="KW-1185">Reference proteome</keyword>
<gene>
    <name evidence="1" type="ORF">F7Q99_36025</name>
</gene>
<dbReference type="RefSeq" id="WP_153470301.1">
    <property type="nucleotide sequence ID" value="NZ_WBOF01000004.1"/>
</dbReference>